<dbReference type="CDD" id="cd09429">
    <property type="entry name" value="LIM3_FHL1"/>
    <property type="match status" value="1"/>
</dbReference>
<evidence type="ECO:0000256" key="15">
    <source>
        <dbReference type="PROSITE-ProRule" id="PRU00125"/>
    </source>
</evidence>
<evidence type="ECO:0000313" key="18">
    <source>
        <dbReference type="Ensembl" id="ENSMODP00000045793.1"/>
    </source>
</evidence>
<keyword evidence="9 15" id="KW-0862">Zinc</keyword>
<dbReference type="FunFam" id="2.10.110.10:FF:000013">
    <property type="entry name" value="Four and a half LIM domains 1"/>
    <property type="match status" value="1"/>
</dbReference>
<evidence type="ECO:0000256" key="6">
    <source>
        <dbReference type="ARBA" id="ARBA00022737"/>
    </source>
</evidence>
<reference evidence="18" key="1">
    <citation type="journal article" date="2007" name="Nature">
        <title>Genome of the marsupial Monodelphis domestica reveals innovation in non-coding sequences.</title>
        <authorList>
            <person name="Mikkelsen T.S."/>
            <person name="Wakefield M.J."/>
            <person name="Aken B."/>
            <person name="Amemiya C.T."/>
            <person name="Chang J.L."/>
            <person name="Duke S."/>
            <person name="Garber M."/>
            <person name="Gentles A.J."/>
            <person name="Goodstadt L."/>
            <person name="Heger A."/>
            <person name="Jurka J."/>
            <person name="Kamal M."/>
            <person name="Mauceli E."/>
            <person name="Searle S.M."/>
            <person name="Sharpe T."/>
            <person name="Baker M.L."/>
            <person name="Batzer M.A."/>
            <person name="Benos P.V."/>
            <person name="Belov K."/>
            <person name="Clamp M."/>
            <person name="Cook A."/>
            <person name="Cuff J."/>
            <person name="Das R."/>
            <person name="Davidow L."/>
            <person name="Deakin J.E."/>
            <person name="Fazzari M.J."/>
            <person name="Glass J.L."/>
            <person name="Grabherr M."/>
            <person name="Greally J.M."/>
            <person name="Gu W."/>
            <person name="Hore T.A."/>
            <person name="Huttley G.A."/>
            <person name="Kleber M."/>
            <person name="Jirtle R.L."/>
            <person name="Koina E."/>
            <person name="Lee J.T."/>
            <person name="Mahony S."/>
            <person name="Marra M.A."/>
            <person name="Miller R.D."/>
            <person name="Nicholls R.D."/>
            <person name="Oda M."/>
            <person name="Papenfuss A.T."/>
            <person name="Parra Z.E."/>
            <person name="Pollock D.D."/>
            <person name="Ray D.A."/>
            <person name="Schein J.E."/>
            <person name="Speed T.P."/>
            <person name="Thompson K."/>
            <person name="VandeBerg J.L."/>
            <person name="Wade C.M."/>
            <person name="Walker J.A."/>
            <person name="Waters P.D."/>
            <person name="Webber C."/>
            <person name="Weidman J.R."/>
            <person name="Xie X."/>
            <person name="Zody M.C."/>
            <person name="Baldwin J."/>
            <person name="Abdouelleil A."/>
            <person name="Abdulkadir J."/>
            <person name="Abebe A."/>
            <person name="Abera B."/>
            <person name="Abreu J."/>
            <person name="Acer S.C."/>
            <person name="Aftuck L."/>
            <person name="Alexander A."/>
            <person name="An P."/>
            <person name="Anderson E."/>
            <person name="Anderson S."/>
            <person name="Arachi H."/>
            <person name="Azer M."/>
            <person name="Bachantsang P."/>
            <person name="Barry A."/>
            <person name="Bayul T."/>
            <person name="Berlin A."/>
            <person name="Bessette D."/>
            <person name="Bloom T."/>
            <person name="Bloom T."/>
            <person name="Boguslavskiy L."/>
            <person name="Bonnet C."/>
            <person name="Boukhgalter B."/>
            <person name="Bourzgui I."/>
            <person name="Brown A."/>
            <person name="Cahill P."/>
            <person name="Channer S."/>
            <person name="Cheshatsang Y."/>
            <person name="Chuda L."/>
            <person name="Citroen M."/>
            <person name="Collymore A."/>
            <person name="Cooke P."/>
            <person name="Costello M."/>
            <person name="D'Aco K."/>
            <person name="Daza R."/>
            <person name="De Haan G."/>
            <person name="DeGray S."/>
            <person name="DeMaso C."/>
            <person name="Dhargay N."/>
            <person name="Dooley K."/>
            <person name="Dooley E."/>
            <person name="Doricent M."/>
            <person name="Dorje P."/>
            <person name="Dorjee K."/>
            <person name="Dupes A."/>
            <person name="Elong R."/>
            <person name="Falk J."/>
            <person name="Farina A."/>
            <person name="Faro S."/>
            <person name="Ferguson D."/>
            <person name="Fisher S."/>
            <person name="Foley C.D."/>
            <person name="Franke A."/>
            <person name="Friedrich D."/>
            <person name="Gadbois L."/>
            <person name="Gearin G."/>
            <person name="Gearin C.R."/>
            <person name="Giannoukos G."/>
            <person name="Goode T."/>
            <person name="Graham J."/>
            <person name="Grandbois E."/>
            <person name="Grewal S."/>
            <person name="Gyaltsen K."/>
            <person name="Hafez N."/>
            <person name="Hagos B."/>
            <person name="Hall J."/>
            <person name="Henson C."/>
            <person name="Hollinger A."/>
            <person name="Honan T."/>
            <person name="Huard M.D."/>
            <person name="Hughes L."/>
            <person name="Hurhula B."/>
            <person name="Husby M.E."/>
            <person name="Kamat A."/>
            <person name="Kanga B."/>
            <person name="Kashin S."/>
            <person name="Khazanovich D."/>
            <person name="Kisner P."/>
            <person name="Lance K."/>
            <person name="Lara M."/>
            <person name="Lee W."/>
            <person name="Lennon N."/>
            <person name="Letendre F."/>
            <person name="LeVine R."/>
            <person name="Lipovsky A."/>
            <person name="Liu X."/>
            <person name="Liu J."/>
            <person name="Liu S."/>
            <person name="Lokyitsang T."/>
            <person name="Lokyitsang Y."/>
            <person name="Lubonja R."/>
            <person name="Lui A."/>
            <person name="MacDonald P."/>
            <person name="Magnisalis V."/>
            <person name="Maru K."/>
            <person name="Matthews C."/>
            <person name="McCusker W."/>
            <person name="McDonough S."/>
            <person name="Mehta T."/>
            <person name="Meldrim J."/>
            <person name="Meneus L."/>
            <person name="Mihai O."/>
            <person name="Mihalev A."/>
            <person name="Mihova T."/>
            <person name="Mittelman R."/>
            <person name="Mlenga V."/>
            <person name="Montmayeur A."/>
            <person name="Mulrain L."/>
            <person name="Navidi A."/>
            <person name="Naylor J."/>
            <person name="Negash T."/>
            <person name="Nguyen T."/>
            <person name="Nguyen N."/>
            <person name="Nicol R."/>
            <person name="Norbu C."/>
            <person name="Norbu N."/>
            <person name="Novod N."/>
            <person name="O'Neill B."/>
            <person name="Osman S."/>
            <person name="Markiewicz E."/>
            <person name="Oyono O.L."/>
            <person name="Patti C."/>
            <person name="Phunkhang P."/>
            <person name="Pierre F."/>
            <person name="Priest M."/>
            <person name="Raghuraman S."/>
            <person name="Rege F."/>
            <person name="Reyes R."/>
            <person name="Rise C."/>
            <person name="Rogov P."/>
            <person name="Ross K."/>
            <person name="Ryan E."/>
            <person name="Settipalli S."/>
            <person name="Shea T."/>
            <person name="Sherpa N."/>
            <person name="Shi L."/>
            <person name="Shih D."/>
            <person name="Sparrow T."/>
            <person name="Spaulding J."/>
            <person name="Stalker J."/>
            <person name="Stange-Thomann N."/>
            <person name="Stavropoulos S."/>
            <person name="Stone C."/>
            <person name="Strader C."/>
            <person name="Tesfaye S."/>
            <person name="Thomson T."/>
            <person name="Thoulutsang Y."/>
            <person name="Thoulutsang D."/>
            <person name="Topham K."/>
            <person name="Topping I."/>
            <person name="Tsamla T."/>
            <person name="Vassiliev H."/>
            <person name="Vo A."/>
            <person name="Wangchuk T."/>
            <person name="Wangdi T."/>
            <person name="Weiand M."/>
            <person name="Wilkinson J."/>
            <person name="Wilson A."/>
            <person name="Yadav S."/>
            <person name="Young G."/>
            <person name="Yu Q."/>
            <person name="Zembek L."/>
            <person name="Zhong D."/>
            <person name="Zimmer A."/>
            <person name="Zwirko Z."/>
            <person name="Jaffe D.B."/>
            <person name="Alvarez P."/>
            <person name="Brockman W."/>
            <person name="Butler J."/>
            <person name="Chin C."/>
            <person name="Gnerre S."/>
            <person name="MacCallum I."/>
            <person name="Graves J.A."/>
            <person name="Ponting C.P."/>
            <person name="Breen M."/>
            <person name="Samollow P.B."/>
            <person name="Lander E.S."/>
            <person name="Lindblad-Toh K."/>
        </authorList>
    </citation>
    <scope>NUCLEOTIDE SEQUENCE [LARGE SCALE GENOMIC DNA]</scope>
</reference>
<evidence type="ECO:0000259" key="17">
    <source>
        <dbReference type="PROSITE" id="PS50023"/>
    </source>
</evidence>
<evidence type="ECO:0000256" key="3">
    <source>
        <dbReference type="ARBA" id="ARBA00022490"/>
    </source>
</evidence>
<dbReference type="GO" id="GO:0010972">
    <property type="term" value="P:negative regulation of G2/M transition of mitotic cell cycle"/>
    <property type="evidence" value="ECO:0007669"/>
    <property type="project" value="Ensembl"/>
</dbReference>
<feature type="domain" description="LIM zinc-binding" evidence="17">
    <location>
        <begin position="149"/>
        <end position="209"/>
    </location>
</feature>
<feature type="domain" description="LIM zinc-binding" evidence="17">
    <location>
        <begin position="330"/>
        <end position="391"/>
    </location>
</feature>
<keyword evidence="4" id="KW-1017">Isopeptide bond</keyword>
<evidence type="ECO:0000256" key="16">
    <source>
        <dbReference type="SAM" id="MobiDB-lite"/>
    </source>
</evidence>
<dbReference type="Pfam" id="PF25076">
    <property type="entry name" value="LIM_FHL2-3_N"/>
    <property type="match status" value="1"/>
</dbReference>
<dbReference type="CDD" id="cd09348">
    <property type="entry name" value="LIM4_FHL1"/>
    <property type="match status" value="1"/>
</dbReference>
<evidence type="ECO:0000256" key="5">
    <source>
        <dbReference type="ARBA" id="ARBA00022723"/>
    </source>
</evidence>
<dbReference type="GO" id="GO:0005886">
    <property type="term" value="C:plasma membrane"/>
    <property type="evidence" value="ECO:0007669"/>
    <property type="project" value="Ensembl"/>
</dbReference>
<evidence type="ECO:0000256" key="7">
    <source>
        <dbReference type="ARBA" id="ARBA00022771"/>
    </source>
</evidence>
<feature type="compositionally biased region" description="Pro residues" evidence="16">
    <location>
        <begin position="72"/>
        <end position="85"/>
    </location>
</feature>
<dbReference type="SUPFAM" id="SSF57716">
    <property type="entry name" value="Glucocorticoid receptor-like (DNA-binding domain)"/>
    <property type="match status" value="5"/>
</dbReference>
<dbReference type="SMART" id="SM00132">
    <property type="entry name" value="LIM"/>
    <property type="match status" value="4"/>
</dbReference>
<keyword evidence="12 15" id="KW-0440">LIM domain</keyword>
<dbReference type="Bgee" id="ENSMODG00000010867">
    <property type="expression patterns" value="Expressed in skeletal muscle tissue and 20 other cell types or tissues"/>
</dbReference>
<dbReference type="GO" id="GO:0007517">
    <property type="term" value="P:muscle organ development"/>
    <property type="evidence" value="ECO:0007669"/>
    <property type="project" value="InterPro"/>
</dbReference>
<keyword evidence="11" id="KW-0007">Acetylation</keyword>
<feature type="domain" description="LIM zinc-binding" evidence="17">
    <location>
        <begin position="210"/>
        <end position="271"/>
    </location>
</feature>
<evidence type="ECO:0000256" key="11">
    <source>
        <dbReference type="ARBA" id="ARBA00022990"/>
    </source>
</evidence>
<feature type="domain" description="LIM zinc-binding" evidence="17">
    <location>
        <begin position="272"/>
        <end position="329"/>
    </location>
</feature>
<evidence type="ECO:0000256" key="13">
    <source>
        <dbReference type="ARBA" id="ARBA00059927"/>
    </source>
</evidence>
<evidence type="ECO:0000256" key="10">
    <source>
        <dbReference type="ARBA" id="ARBA00022843"/>
    </source>
</evidence>
<dbReference type="GO" id="GO:0099104">
    <property type="term" value="F:potassium channel activator activity"/>
    <property type="evidence" value="ECO:0007669"/>
    <property type="project" value="Ensembl"/>
</dbReference>
<dbReference type="PANTHER" id="PTHR47029:SF2">
    <property type="entry name" value="FOUR AND A HALF LIM DOMAINS PROTEIN 1"/>
    <property type="match status" value="1"/>
</dbReference>
<dbReference type="GO" id="GO:0030308">
    <property type="term" value="P:negative regulation of cell growth"/>
    <property type="evidence" value="ECO:0007669"/>
    <property type="project" value="Ensembl"/>
</dbReference>
<dbReference type="PANTHER" id="PTHR47029">
    <property type="entry name" value="FOUR AND A HALF LIM DOMAINS PROTEIN 1"/>
    <property type="match status" value="1"/>
</dbReference>
<dbReference type="Pfam" id="PF00412">
    <property type="entry name" value="LIM"/>
    <property type="match status" value="4"/>
</dbReference>
<keyword evidence="19" id="KW-1185">Reference proteome</keyword>
<dbReference type="GO" id="GO:2000134">
    <property type="term" value="P:negative regulation of G1/S transition of mitotic cell cycle"/>
    <property type="evidence" value="ECO:0007669"/>
    <property type="project" value="Ensembl"/>
</dbReference>
<accession>A0A5F8GE02</accession>
<evidence type="ECO:0000256" key="9">
    <source>
        <dbReference type="ARBA" id="ARBA00022833"/>
    </source>
</evidence>
<reference evidence="18" key="3">
    <citation type="submission" date="2025-09" db="UniProtKB">
        <authorList>
            <consortium name="Ensembl"/>
        </authorList>
    </citation>
    <scope>IDENTIFICATION</scope>
</reference>
<dbReference type="OMA" id="HCKQPIS"/>
<reference evidence="18" key="2">
    <citation type="submission" date="2025-08" db="UniProtKB">
        <authorList>
            <consortium name="Ensembl"/>
        </authorList>
    </citation>
    <scope>IDENTIFICATION</scope>
</reference>
<evidence type="ECO:0000256" key="2">
    <source>
        <dbReference type="ARBA" id="ARBA00022473"/>
    </source>
</evidence>
<organism evidence="18 19">
    <name type="scientific">Monodelphis domestica</name>
    <name type="common">Gray short-tailed opossum</name>
    <dbReference type="NCBI Taxonomy" id="13616"/>
    <lineage>
        <taxon>Eukaryota</taxon>
        <taxon>Metazoa</taxon>
        <taxon>Chordata</taxon>
        <taxon>Craniata</taxon>
        <taxon>Vertebrata</taxon>
        <taxon>Euteleostomi</taxon>
        <taxon>Mammalia</taxon>
        <taxon>Metatheria</taxon>
        <taxon>Didelphimorphia</taxon>
        <taxon>Didelphidae</taxon>
        <taxon>Monodelphis</taxon>
    </lineage>
</organism>
<evidence type="ECO:0000256" key="8">
    <source>
        <dbReference type="ARBA" id="ARBA00022782"/>
    </source>
</evidence>
<dbReference type="GO" id="GO:0005829">
    <property type="term" value="C:cytosol"/>
    <property type="evidence" value="ECO:0007669"/>
    <property type="project" value="Ensembl"/>
</dbReference>
<dbReference type="PROSITE" id="PS50023">
    <property type="entry name" value="LIM_DOMAIN_2"/>
    <property type="match status" value="4"/>
</dbReference>
<evidence type="ECO:0000313" key="19">
    <source>
        <dbReference type="Proteomes" id="UP000002280"/>
    </source>
</evidence>
<feature type="region of interest" description="Disordered" evidence="16">
    <location>
        <begin position="1"/>
        <end position="107"/>
    </location>
</feature>
<dbReference type="STRING" id="13616.ENSMODP00000045793"/>
<dbReference type="FunCoup" id="A0A5F8GE02">
    <property type="interactions" value="669"/>
</dbReference>
<keyword evidence="2" id="KW-0217">Developmental protein</keyword>
<dbReference type="Proteomes" id="UP000002280">
    <property type="component" value="Unplaced"/>
</dbReference>
<dbReference type="InParanoid" id="A0A5F8GE02"/>
<dbReference type="InterPro" id="IPR042997">
    <property type="entry name" value="Fhl1"/>
</dbReference>
<dbReference type="GO" id="GO:0008270">
    <property type="term" value="F:zinc ion binding"/>
    <property type="evidence" value="ECO:0007669"/>
    <property type="project" value="UniProtKB-KW"/>
</dbReference>
<comment type="subcellular location">
    <subcellularLocation>
        <location evidence="1">Cytoplasm</location>
    </subcellularLocation>
</comment>
<dbReference type="Gene3D" id="2.10.110.10">
    <property type="entry name" value="Cysteine Rich Protein"/>
    <property type="match status" value="4"/>
</dbReference>
<name>A0A5F8GE02_MONDO</name>
<keyword evidence="3" id="KW-0963">Cytoplasm</keyword>
<feature type="compositionally biased region" description="Low complexity" evidence="16">
    <location>
        <begin position="14"/>
        <end position="23"/>
    </location>
</feature>
<dbReference type="CDD" id="cd09344">
    <property type="entry name" value="LIM1_FHL1"/>
    <property type="match status" value="1"/>
</dbReference>
<dbReference type="GO" id="GO:0044325">
    <property type="term" value="F:transmembrane transporter binding"/>
    <property type="evidence" value="ECO:0007669"/>
    <property type="project" value="Ensembl"/>
</dbReference>
<dbReference type="FunFam" id="2.10.110.10:FF:000052">
    <property type="entry name" value="Four and a half LIM domains 1"/>
    <property type="match status" value="1"/>
</dbReference>
<dbReference type="GO" id="GO:0030154">
    <property type="term" value="P:cell differentiation"/>
    <property type="evidence" value="ECO:0007669"/>
    <property type="project" value="UniProtKB-KW"/>
</dbReference>
<protein>
    <recommendedName>
        <fullName evidence="14">Four and a half LIM domains protein 1</fullName>
    </recommendedName>
</protein>
<proteinExistence type="predicted"/>
<evidence type="ECO:0000256" key="4">
    <source>
        <dbReference type="ARBA" id="ARBA00022499"/>
    </source>
</evidence>
<dbReference type="CDD" id="cd09424">
    <property type="entry name" value="LIM2_FHL1"/>
    <property type="match status" value="1"/>
</dbReference>
<dbReference type="FunFam" id="2.10.110.10:FF:000072">
    <property type="entry name" value="Four and a half LIM domains protein 1"/>
    <property type="match status" value="1"/>
</dbReference>
<keyword evidence="7" id="KW-0863">Zinc-finger</keyword>
<dbReference type="Ensembl" id="ENSMODT00000087644.1">
    <property type="protein sequence ID" value="ENSMODP00000045793.1"/>
    <property type="gene ID" value="ENSMODG00000010867.4"/>
</dbReference>
<dbReference type="FunFam" id="2.10.110.10:FF:000050">
    <property type="entry name" value="Four and a half LIM domains protein 1"/>
    <property type="match status" value="1"/>
</dbReference>
<dbReference type="AlphaFoldDB" id="A0A5F8GE02"/>
<sequence length="391" mass="44219">MRFWSLAPDCCTEGSPWGRSSSPRPAPPRPALLRPSPWISAPPPTPGSTLRPHRCSSLPGRRSPGCTSSRQWPPPDLPPPRTPPRQPRRQRQCLSSSPPRTQGPGGYTVGTMSEKFDCHYCRDPLQGKKYVQKEGRHCCVKCFDKFCANTCVECRKPIGADSKEVHYKNRYWHDSCFRCAKCYHPLANETFVSKENKILCNKCTTREDSPRCKGCFKQIVAGDQNVEYKKNVWHKDCFTCSNCKQVIGTGSFFPKGEDFYCVTCHETKFAKHCVKCNKAITSGGITYQDQPWHGECFVCATCSKKLAGQRFTAVEDQYYCVDCYKSFVAKKCAGCKNPITGFGKGSSVVNYEGQSWHDYCFHCKKCSMNLANKRFVCHNEQIYCPDCAKKL</sequence>
<dbReference type="InterPro" id="IPR056807">
    <property type="entry name" value="LIM_FHL1/2/3/5_N"/>
</dbReference>
<keyword evidence="5 15" id="KW-0479">Metal-binding</keyword>
<dbReference type="GO" id="GO:1901381">
    <property type="term" value="P:positive regulation of potassium ion transmembrane transport"/>
    <property type="evidence" value="ECO:0007669"/>
    <property type="project" value="Ensembl"/>
</dbReference>
<evidence type="ECO:0000256" key="14">
    <source>
        <dbReference type="ARBA" id="ARBA00074675"/>
    </source>
</evidence>
<keyword evidence="6" id="KW-0677">Repeat</keyword>
<dbReference type="InterPro" id="IPR001781">
    <property type="entry name" value="Znf_LIM"/>
</dbReference>
<keyword evidence="8" id="KW-0221">Differentiation</keyword>
<dbReference type="GO" id="GO:0005634">
    <property type="term" value="C:nucleus"/>
    <property type="evidence" value="ECO:0007669"/>
    <property type="project" value="Ensembl"/>
</dbReference>
<dbReference type="PROSITE" id="PS00478">
    <property type="entry name" value="LIM_DOMAIN_1"/>
    <property type="match status" value="3"/>
</dbReference>
<gene>
    <name evidence="18" type="primary">FHL1</name>
</gene>
<dbReference type="GO" id="GO:0060371">
    <property type="term" value="P:regulation of atrial cardiac muscle cell membrane depolarization"/>
    <property type="evidence" value="ECO:0007669"/>
    <property type="project" value="Ensembl"/>
</dbReference>
<comment type="function">
    <text evidence="13">May have an involvement in muscle development or hypertrophy. Isoform 2 binds to RBP-J and plays a negative regulatory role in the RBP-J-mediated transcription in mammalian systems.</text>
</comment>
<dbReference type="GeneTree" id="ENSGT00940000154833"/>
<evidence type="ECO:0000256" key="12">
    <source>
        <dbReference type="ARBA" id="ARBA00023038"/>
    </source>
</evidence>
<evidence type="ECO:0000256" key="1">
    <source>
        <dbReference type="ARBA" id="ARBA00004496"/>
    </source>
</evidence>
<keyword evidence="10" id="KW-0832">Ubl conjugation</keyword>